<keyword evidence="2 7" id="KW-0067">ATP-binding</keyword>
<dbReference type="InterPro" id="IPR029056">
    <property type="entry name" value="Ribokinase-like"/>
</dbReference>
<evidence type="ECO:0000256" key="6">
    <source>
        <dbReference type="ARBA" id="ARBA00047472"/>
    </source>
</evidence>
<dbReference type="NCBIfam" id="TIGR00196">
    <property type="entry name" value="yjeF_cterm"/>
    <property type="match status" value="1"/>
</dbReference>
<keyword evidence="3" id="KW-0521">NADP</keyword>
<comment type="similarity">
    <text evidence="7">Belongs to the NnrD/CARKD family.</text>
</comment>
<dbReference type="EnsemblMetazoa" id="XM_028291095.2">
    <property type="protein sequence ID" value="XP_028146896.2"/>
    <property type="gene ID" value="LOC114340353"/>
</dbReference>
<dbReference type="Proteomes" id="UP001652700">
    <property type="component" value="Unplaced"/>
</dbReference>
<dbReference type="EC" id="4.2.1.93" evidence="7"/>
<dbReference type="Gene3D" id="3.40.1190.20">
    <property type="match status" value="1"/>
</dbReference>
<sequence length="340" mass="37129">MLRLGAQFKFNLNIIISLMLILSVLPKLVTRIGAVEVVTSRNLNKIMCDAGEQSISQRASRLAPPLTQDKHKGQAGRIGVFGGSLEYTGAPYFSSFSALKIGADLAYVFSKKEAAQVIKSYSPELIVLPLLDGNIEAIEEWLPRLHVVLIGPGMGRMNSTFTLIEQVIQECRNRKKPLVIDADGLFLISLKPELLKDYPAPLVLTPNVMEFCKLTGEPCDSNSDKLERSKDILKLFGPNALILCKGHDDEILANGKVTKVVGGGSGRRCGGQGDLLGGALSTFLHWALLKGEEPAVACFAAATLTRKCNERAFAKYGRSMTTTNMIAEIHSVFDEYFELK</sequence>
<dbReference type="PANTHER" id="PTHR12592">
    <property type="entry name" value="ATP-DEPENDENT (S)-NAD(P)H-HYDRATE DEHYDRATASE FAMILY MEMBER"/>
    <property type="match status" value="1"/>
</dbReference>
<protein>
    <recommendedName>
        <fullName evidence="7">ATP-dependent (S)-NAD(P)H-hydrate dehydratase</fullName>
        <ecNumber evidence="7">4.2.1.93</ecNumber>
    </recommendedName>
    <alternativeName>
        <fullName evidence="7">ATP-dependent NAD(P)HX dehydratase</fullName>
    </alternativeName>
</protein>
<dbReference type="PROSITE" id="PS51383">
    <property type="entry name" value="YJEF_C_3"/>
    <property type="match status" value="1"/>
</dbReference>
<comment type="function">
    <text evidence="7">Catalyzes the dehydration of the S-form of NAD(P)HX at the expense of ATP, which is converted to ADP. Together with NAD(P)HX epimerase, which catalyzes the epimerization of the S- and R-forms, the enzyme allows the repair of both epimers of NAD(P)HX, a damaged form of NAD(P)H that is a result of enzymatic or heat-dependent hydration.</text>
</comment>
<feature type="binding site" evidence="7">
    <location>
        <position position="153"/>
    </location>
    <ligand>
        <name>(6S)-NADPHX</name>
        <dbReference type="ChEBI" id="CHEBI:64076"/>
    </ligand>
</feature>
<name>A0ABM5IXD9_DIAVI</name>
<evidence type="ECO:0000256" key="5">
    <source>
        <dbReference type="ARBA" id="ARBA00023239"/>
    </source>
</evidence>
<accession>A0ABM5IXD9</accession>
<evidence type="ECO:0000259" key="8">
    <source>
        <dbReference type="PROSITE" id="PS51383"/>
    </source>
</evidence>
<evidence type="ECO:0000256" key="1">
    <source>
        <dbReference type="ARBA" id="ARBA00022741"/>
    </source>
</evidence>
<evidence type="ECO:0000313" key="9">
    <source>
        <dbReference type="EnsemblMetazoa" id="XP_028146896.2"/>
    </source>
</evidence>
<organism evidence="9 10">
    <name type="scientific">Diabrotica virgifera virgifera</name>
    <name type="common">western corn rootworm</name>
    <dbReference type="NCBI Taxonomy" id="50390"/>
    <lineage>
        <taxon>Eukaryota</taxon>
        <taxon>Metazoa</taxon>
        <taxon>Ecdysozoa</taxon>
        <taxon>Arthropoda</taxon>
        <taxon>Hexapoda</taxon>
        <taxon>Insecta</taxon>
        <taxon>Pterygota</taxon>
        <taxon>Neoptera</taxon>
        <taxon>Endopterygota</taxon>
        <taxon>Coleoptera</taxon>
        <taxon>Polyphaga</taxon>
        <taxon>Cucujiformia</taxon>
        <taxon>Chrysomeloidea</taxon>
        <taxon>Chrysomelidae</taxon>
        <taxon>Galerucinae</taxon>
        <taxon>Diabroticina</taxon>
        <taxon>Diabroticites</taxon>
        <taxon>Diabrotica</taxon>
    </lineage>
</organism>
<keyword evidence="10" id="KW-1185">Reference proteome</keyword>
<comment type="cofactor">
    <cofactor evidence="7">
        <name>Mg(2+)</name>
        <dbReference type="ChEBI" id="CHEBI:18420"/>
    </cofactor>
</comment>
<dbReference type="Pfam" id="PF01256">
    <property type="entry name" value="Carb_kinase"/>
    <property type="match status" value="1"/>
</dbReference>
<dbReference type="PANTHER" id="PTHR12592:SF0">
    <property type="entry name" value="ATP-DEPENDENT (S)-NAD(P)H-HYDRATE DEHYDRATASE"/>
    <property type="match status" value="1"/>
</dbReference>
<dbReference type="HAMAP" id="MF_01965">
    <property type="entry name" value="NADHX_dehydratase"/>
    <property type="match status" value="1"/>
</dbReference>
<dbReference type="GeneID" id="114340353"/>
<feature type="domain" description="YjeF C-terminal" evidence="8">
    <location>
        <begin position="55"/>
        <end position="336"/>
    </location>
</feature>
<comment type="catalytic activity">
    <reaction evidence="6 7">
        <text>(6S)-NADPHX + ATP = ADP + phosphate + NADPH + H(+)</text>
        <dbReference type="Rhea" id="RHEA:32231"/>
        <dbReference type="ChEBI" id="CHEBI:15378"/>
        <dbReference type="ChEBI" id="CHEBI:30616"/>
        <dbReference type="ChEBI" id="CHEBI:43474"/>
        <dbReference type="ChEBI" id="CHEBI:57783"/>
        <dbReference type="ChEBI" id="CHEBI:64076"/>
        <dbReference type="ChEBI" id="CHEBI:456216"/>
        <dbReference type="EC" id="4.2.1.93"/>
    </reaction>
</comment>
<evidence type="ECO:0000256" key="7">
    <source>
        <dbReference type="HAMAP-Rule" id="MF_03157"/>
    </source>
</evidence>
<keyword evidence="5 7" id="KW-0456">Lyase</keyword>
<dbReference type="SUPFAM" id="SSF53613">
    <property type="entry name" value="Ribokinase-like"/>
    <property type="match status" value="1"/>
</dbReference>
<feature type="binding site" evidence="7">
    <location>
        <begin position="207"/>
        <end position="213"/>
    </location>
    <ligand>
        <name>(6S)-NADPHX</name>
        <dbReference type="ChEBI" id="CHEBI:64076"/>
    </ligand>
</feature>
<evidence type="ECO:0000256" key="2">
    <source>
        <dbReference type="ARBA" id="ARBA00022840"/>
    </source>
</evidence>
<keyword evidence="4 7" id="KW-0520">NAD</keyword>
<reference evidence="9" key="1">
    <citation type="submission" date="2025-05" db="UniProtKB">
        <authorList>
            <consortium name="EnsemblMetazoa"/>
        </authorList>
    </citation>
    <scope>IDENTIFICATION</scope>
</reference>
<dbReference type="CDD" id="cd01171">
    <property type="entry name" value="YXKO-related"/>
    <property type="match status" value="1"/>
</dbReference>
<keyword evidence="1 7" id="KW-0547">Nucleotide-binding</keyword>
<keyword evidence="7" id="KW-0597">Phosphoprotein</keyword>
<comment type="catalytic activity">
    <reaction evidence="7">
        <text>(6S)-NADHX + ATP = ADP + phosphate + NADH + H(+)</text>
        <dbReference type="Rhea" id="RHEA:19017"/>
        <dbReference type="ChEBI" id="CHEBI:15378"/>
        <dbReference type="ChEBI" id="CHEBI:30616"/>
        <dbReference type="ChEBI" id="CHEBI:43474"/>
        <dbReference type="ChEBI" id="CHEBI:57945"/>
        <dbReference type="ChEBI" id="CHEBI:64074"/>
        <dbReference type="ChEBI" id="CHEBI:456216"/>
        <dbReference type="EC" id="4.2.1.93"/>
    </reaction>
</comment>
<proteinExistence type="inferred from homology"/>
<evidence type="ECO:0000256" key="3">
    <source>
        <dbReference type="ARBA" id="ARBA00022857"/>
    </source>
</evidence>
<feature type="binding site" evidence="7">
    <location>
        <begin position="264"/>
        <end position="273"/>
    </location>
    <ligand>
        <name>ATP</name>
        <dbReference type="ChEBI" id="CHEBI:30616"/>
    </ligand>
</feature>
<feature type="binding site" evidence="7">
    <location>
        <position position="274"/>
    </location>
    <ligand>
        <name>(6S)-NADPHX</name>
        <dbReference type="ChEBI" id="CHEBI:64076"/>
    </ligand>
</feature>
<evidence type="ECO:0000313" key="10">
    <source>
        <dbReference type="Proteomes" id="UP001652700"/>
    </source>
</evidence>
<evidence type="ECO:0000256" key="4">
    <source>
        <dbReference type="ARBA" id="ARBA00023027"/>
    </source>
</evidence>
<feature type="binding site" evidence="7">
    <location>
        <begin position="245"/>
        <end position="249"/>
    </location>
    <ligand>
        <name>ATP</name>
        <dbReference type="ChEBI" id="CHEBI:30616"/>
    </ligand>
</feature>
<dbReference type="RefSeq" id="XP_028146896.2">
    <property type="nucleotide sequence ID" value="XM_028291095.2"/>
</dbReference>
<dbReference type="InterPro" id="IPR000631">
    <property type="entry name" value="CARKD"/>
</dbReference>